<reference evidence="19" key="1">
    <citation type="journal article" date="2021" name="Nat. Commun.">
        <title>Genomic analyses provide insights into spinach domestication and the genetic basis of agronomic traits.</title>
        <authorList>
            <person name="Cai X."/>
            <person name="Sun X."/>
            <person name="Xu C."/>
            <person name="Sun H."/>
            <person name="Wang X."/>
            <person name="Ge C."/>
            <person name="Zhang Z."/>
            <person name="Wang Q."/>
            <person name="Fei Z."/>
            <person name="Jiao C."/>
            <person name="Wang Q."/>
        </authorList>
    </citation>
    <scope>NUCLEOTIDE SEQUENCE [LARGE SCALE GENOMIC DNA]</scope>
    <source>
        <strain evidence="19">cv. Varoflay</strain>
    </source>
</reference>
<dbReference type="SMART" id="SM00220">
    <property type="entry name" value="S_TKc"/>
    <property type="match status" value="1"/>
</dbReference>
<evidence type="ECO:0000256" key="11">
    <source>
        <dbReference type="ARBA" id="ARBA00023157"/>
    </source>
</evidence>
<dbReference type="AlphaFoldDB" id="A0A9R0IR16"/>
<dbReference type="FunFam" id="1.10.510.10:FF:000084">
    <property type="entry name" value="Wall-associated receptor kinase 2"/>
    <property type="match status" value="1"/>
</dbReference>
<dbReference type="PANTHER" id="PTHR27005">
    <property type="entry name" value="WALL-ASSOCIATED RECEPTOR KINASE-LIKE 21"/>
    <property type="match status" value="1"/>
</dbReference>
<dbReference type="InterPro" id="IPR045274">
    <property type="entry name" value="WAK-like"/>
</dbReference>
<dbReference type="Pfam" id="PF13947">
    <property type="entry name" value="GUB_WAK_bind"/>
    <property type="match status" value="1"/>
</dbReference>
<keyword evidence="7" id="KW-0418">Kinase</keyword>
<evidence type="ECO:0000256" key="2">
    <source>
        <dbReference type="ARBA" id="ARBA00022527"/>
    </source>
</evidence>
<reference evidence="20" key="2">
    <citation type="submission" date="2025-08" db="UniProtKB">
        <authorList>
            <consortium name="RefSeq"/>
        </authorList>
    </citation>
    <scope>IDENTIFICATION</scope>
    <source>
        <tissue evidence="20">Leaf</tissue>
    </source>
</reference>
<evidence type="ECO:0000256" key="16">
    <source>
        <dbReference type="SAM" id="Phobius"/>
    </source>
</evidence>
<evidence type="ECO:0000259" key="18">
    <source>
        <dbReference type="PROSITE" id="PS50011"/>
    </source>
</evidence>
<keyword evidence="11" id="KW-1015">Disulfide bond</keyword>
<evidence type="ECO:0000256" key="13">
    <source>
        <dbReference type="ARBA" id="ARBA00047558"/>
    </source>
</evidence>
<keyword evidence="6 15" id="KW-0547">Nucleotide-binding</keyword>
<evidence type="ECO:0000256" key="15">
    <source>
        <dbReference type="PROSITE-ProRule" id="PRU10141"/>
    </source>
</evidence>
<feature type="domain" description="Protein kinase" evidence="18">
    <location>
        <begin position="408"/>
        <end position="691"/>
    </location>
</feature>
<dbReference type="PROSITE" id="PS50011">
    <property type="entry name" value="PROTEIN_KINASE_DOM"/>
    <property type="match status" value="1"/>
</dbReference>
<dbReference type="InterPro" id="IPR017441">
    <property type="entry name" value="Protein_kinase_ATP_BS"/>
</dbReference>
<feature type="signal peptide" evidence="17">
    <location>
        <begin position="1"/>
        <end position="37"/>
    </location>
</feature>
<evidence type="ECO:0000313" key="20">
    <source>
        <dbReference type="RefSeq" id="XP_021853741.1"/>
    </source>
</evidence>
<organism evidence="19 20">
    <name type="scientific">Spinacia oleracea</name>
    <name type="common">Spinach</name>
    <dbReference type="NCBI Taxonomy" id="3562"/>
    <lineage>
        <taxon>Eukaryota</taxon>
        <taxon>Viridiplantae</taxon>
        <taxon>Streptophyta</taxon>
        <taxon>Embryophyta</taxon>
        <taxon>Tracheophyta</taxon>
        <taxon>Spermatophyta</taxon>
        <taxon>Magnoliopsida</taxon>
        <taxon>eudicotyledons</taxon>
        <taxon>Gunneridae</taxon>
        <taxon>Pentapetalae</taxon>
        <taxon>Caryophyllales</taxon>
        <taxon>Chenopodiaceae</taxon>
        <taxon>Chenopodioideae</taxon>
        <taxon>Anserineae</taxon>
        <taxon>Spinacia</taxon>
    </lineage>
</organism>
<dbReference type="GO" id="GO:0005886">
    <property type="term" value="C:plasma membrane"/>
    <property type="evidence" value="ECO:0000318"/>
    <property type="project" value="GO_Central"/>
</dbReference>
<dbReference type="InterPro" id="IPR025287">
    <property type="entry name" value="WAK_GUB"/>
</dbReference>
<keyword evidence="10 16" id="KW-0472">Membrane</keyword>
<evidence type="ECO:0000256" key="7">
    <source>
        <dbReference type="ARBA" id="ARBA00022777"/>
    </source>
</evidence>
<comment type="catalytic activity">
    <reaction evidence="14">
        <text>L-threonyl-[protein] + ATP = O-phospho-L-threonyl-[protein] + ADP + H(+)</text>
        <dbReference type="Rhea" id="RHEA:46608"/>
        <dbReference type="Rhea" id="RHEA-COMP:11060"/>
        <dbReference type="Rhea" id="RHEA-COMP:11605"/>
        <dbReference type="ChEBI" id="CHEBI:15378"/>
        <dbReference type="ChEBI" id="CHEBI:30013"/>
        <dbReference type="ChEBI" id="CHEBI:30616"/>
        <dbReference type="ChEBI" id="CHEBI:61977"/>
        <dbReference type="ChEBI" id="CHEBI:456216"/>
    </reaction>
</comment>
<feature type="binding site" evidence="15">
    <location>
        <position position="437"/>
    </location>
    <ligand>
        <name>ATP</name>
        <dbReference type="ChEBI" id="CHEBI:30616"/>
    </ligand>
</feature>
<keyword evidence="9 16" id="KW-1133">Transmembrane helix</keyword>
<dbReference type="PROSITE" id="PS00107">
    <property type="entry name" value="PROTEIN_KINASE_ATP"/>
    <property type="match status" value="1"/>
</dbReference>
<dbReference type="Gene3D" id="1.10.510.10">
    <property type="entry name" value="Transferase(Phosphotransferase) domain 1"/>
    <property type="match status" value="1"/>
</dbReference>
<dbReference type="Gene3D" id="3.30.200.20">
    <property type="entry name" value="Phosphorylase Kinase, domain 1"/>
    <property type="match status" value="1"/>
</dbReference>
<dbReference type="Pfam" id="PF07714">
    <property type="entry name" value="PK_Tyr_Ser-Thr"/>
    <property type="match status" value="1"/>
</dbReference>
<keyword evidence="8 15" id="KW-0067">ATP-binding</keyword>
<gene>
    <name evidence="20" type="primary">LOC110793194</name>
</gene>
<evidence type="ECO:0000256" key="17">
    <source>
        <dbReference type="SAM" id="SignalP"/>
    </source>
</evidence>
<name>A0A9R0IR16_SPIOL</name>
<evidence type="ECO:0000256" key="5">
    <source>
        <dbReference type="ARBA" id="ARBA00022729"/>
    </source>
</evidence>
<evidence type="ECO:0000256" key="10">
    <source>
        <dbReference type="ARBA" id="ARBA00023136"/>
    </source>
</evidence>
<keyword evidence="19" id="KW-1185">Reference proteome</keyword>
<dbReference type="InterPro" id="IPR001245">
    <property type="entry name" value="Ser-Thr/Tyr_kinase_cat_dom"/>
</dbReference>
<dbReference type="GO" id="GO:0007166">
    <property type="term" value="P:cell surface receptor signaling pathway"/>
    <property type="evidence" value="ECO:0000318"/>
    <property type="project" value="GO_Central"/>
</dbReference>
<feature type="chain" id="PRO_5040309959" evidence="17">
    <location>
        <begin position="38"/>
        <end position="737"/>
    </location>
</feature>
<dbReference type="GeneID" id="110793194"/>
<dbReference type="GO" id="GO:0004674">
    <property type="term" value="F:protein serine/threonine kinase activity"/>
    <property type="evidence" value="ECO:0007669"/>
    <property type="project" value="UniProtKB-KW"/>
</dbReference>
<protein>
    <submittedName>
        <fullName evidence="20">Wall-associated receptor kinase-like 16 isoform X1</fullName>
    </submittedName>
</protein>
<evidence type="ECO:0000256" key="14">
    <source>
        <dbReference type="ARBA" id="ARBA00047951"/>
    </source>
</evidence>
<evidence type="ECO:0000256" key="4">
    <source>
        <dbReference type="ARBA" id="ARBA00022692"/>
    </source>
</evidence>
<sequence>MSTEKKNLAEIMNSQTTLLFLLIAAILWMASLPMVAALPITQPECPENCGGVSIPYPFGIGSGCYLDPSYEIICNSSLTPPKPFLRSFNLEVEEITLKAYFYSSNEESQRITVKTPVQRTCGIQTASISSLDFGGTPYWFTGTDNVLLVGGCGSSVVMRNRSNAILGGCSSLCDESIHDKYFSSCVGIGCCKITLMESGSLDLYRLDVLNFLTGSHNCTSTKLVSETYMNKFYVDPSDPYQFSAVPTVLGWMVANSTGINMPWAGDNKRYCLKYNYTAKMEEGFICFCKEGYHGNPYIPYGCQVSDNCKRCKPGSCLQIRPDSFVCNGEFDFTWGIAVIVVGSVIGLVLVCSGNIYVCFRKRKLILMKEKFFQQNGGLLLKQQLALYGDKESTRIFKVIELKAATKNYSKENILGKGGFGTVYKGIISNQQIVAIKKSKISSQSQVEQFINEVVILTQINHRNVVKLLGCCLETEVPLLVYEYVSNGNLFEHIHEKGDATWLSWENCLRIATEAANAIAYLHSAASIPIIHRDIKSSNILLDDNFTAKISDFGASRLVPIDQSQVTTLVQGTFGYLDPEYFQTNHLTDKSDVYSFGVVLLELLTRRKPLLWGTGVEDGNLAAYFLHSVRNNQLFDIVEPRFIKEATQKQLTMFAKLAEQCLSVKGEDRPSMKEVAKELEELKTKPVNHPRAELDCDENRILSNELKGLCNVPCRKGSEASRLFTMEKDIILEMSSPR</sequence>
<proteinExistence type="predicted"/>
<evidence type="ECO:0000256" key="12">
    <source>
        <dbReference type="ARBA" id="ARBA00023180"/>
    </source>
</evidence>
<feature type="transmembrane region" description="Helical" evidence="16">
    <location>
        <begin position="332"/>
        <end position="359"/>
    </location>
</feature>
<dbReference type="InterPro" id="IPR011009">
    <property type="entry name" value="Kinase-like_dom_sf"/>
</dbReference>
<dbReference type="GO" id="GO:0030247">
    <property type="term" value="F:polysaccharide binding"/>
    <property type="evidence" value="ECO:0007669"/>
    <property type="project" value="InterPro"/>
</dbReference>
<dbReference type="PROSITE" id="PS00108">
    <property type="entry name" value="PROTEIN_KINASE_ST"/>
    <property type="match status" value="1"/>
</dbReference>
<keyword evidence="4 16" id="KW-0812">Transmembrane</keyword>
<keyword evidence="3" id="KW-0808">Transferase</keyword>
<evidence type="ECO:0000313" key="19">
    <source>
        <dbReference type="Proteomes" id="UP000813463"/>
    </source>
</evidence>
<comment type="catalytic activity">
    <reaction evidence="13">
        <text>L-seryl-[protein] + ATP = O-phospho-L-seryl-[protein] + ADP + H(+)</text>
        <dbReference type="Rhea" id="RHEA:17989"/>
        <dbReference type="Rhea" id="RHEA-COMP:9863"/>
        <dbReference type="Rhea" id="RHEA-COMP:11604"/>
        <dbReference type="ChEBI" id="CHEBI:15378"/>
        <dbReference type="ChEBI" id="CHEBI:29999"/>
        <dbReference type="ChEBI" id="CHEBI:30616"/>
        <dbReference type="ChEBI" id="CHEBI:83421"/>
        <dbReference type="ChEBI" id="CHEBI:456216"/>
    </reaction>
</comment>
<evidence type="ECO:0000256" key="3">
    <source>
        <dbReference type="ARBA" id="ARBA00022679"/>
    </source>
</evidence>
<evidence type="ECO:0000256" key="8">
    <source>
        <dbReference type="ARBA" id="ARBA00022840"/>
    </source>
</evidence>
<dbReference type="InterPro" id="IPR008271">
    <property type="entry name" value="Ser/Thr_kinase_AS"/>
</dbReference>
<keyword evidence="12" id="KW-0325">Glycoprotein</keyword>
<keyword evidence="5 17" id="KW-0732">Signal</keyword>
<evidence type="ECO:0000256" key="6">
    <source>
        <dbReference type="ARBA" id="ARBA00022741"/>
    </source>
</evidence>
<accession>A0A9R0IR16</accession>
<dbReference type="RefSeq" id="XP_021853741.1">
    <property type="nucleotide sequence ID" value="XM_021998049.2"/>
</dbReference>
<comment type="subcellular location">
    <subcellularLocation>
        <location evidence="1">Membrane</location>
        <topology evidence="1">Single-pass type I membrane protein</topology>
    </subcellularLocation>
</comment>
<dbReference type="Proteomes" id="UP000813463">
    <property type="component" value="Chromosome 4"/>
</dbReference>
<evidence type="ECO:0000256" key="1">
    <source>
        <dbReference type="ARBA" id="ARBA00004479"/>
    </source>
</evidence>
<dbReference type="GO" id="GO:0005524">
    <property type="term" value="F:ATP binding"/>
    <property type="evidence" value="ECO:0007669"/>
    <property type="project" value="UniProtKB-UniRule"/>
</dbReference>
<dbReference type="SUPFAM" id="SSF56112">
    <property type="entry name" value="Protein kinase-like (PK-like)"/>
    <property type="match status" value="1"/>
</dbReference>
<dbReference type="FunFam" id="3.30.200.20:FF:000043">
    <property type="entry name" value="Wall-associated receptor kinase 2"/>
    <property type="match status" value="1"/>
</dbReference>
<keyword evidence="2" id="KW-0723">Serine/threonine-protein kinase</keyword>
<dbReference type="PANTHER" id="PTHR27005:SF492">
    <property type="entry name" value="LOW QUALITY PROTEIN: WALL-ASSOCIATED RECEPTOR KINASE-LIKE 1"/>
    <property type="match status" value="1"/>
</dbReference>
<dbReference type="CDD" id="cd14066">
    <property type="entry name" value="STKc_IRAK"/>
    <property type="match status" value="1"/>
</dbReference>
<dbReference type="KEGG" id="soe:110793194"/>
<dbReference type="InterPro" id="IPR000719">
    <property type="entry name" value="Prot_kinase_dom"/>
</dbReference>
<evidence type="ECO:0000256" key="9">
    <source>
        <dbReference type="ARBA" id="ARBA00022989"/>
    </source>
</evidence>
<dbReference type="OrthoDB" id="4062651at2759"/>